<dbReference type="InterPro" id="IPR002470">
    <property type="entry name" value="Peptidase_S9A"/>
</dbReference>
<keyword evidence="4" id="KW-0720">Serine protease</keyword>
<keyword evidence="3" id="KW-0378">Hydrolase</keyword>
<evidence type="ECO:0000256" key="1">
    <source>
        <dbReference type="ARBA" id="ARBA00005228"/>
    </source>
</evidence>
<evidence type="ECO:0000259" key="6">
    <source>
        <dbReference type="Pfam" id="PF02897"/>
    </source>
</evidence>
<name>A0A917Q3S5_9HYPH</name>
<evidence type="ECO:0000313" key="7">
    <source>
        <dbReference type="EMBL" id="GGK18560.1"/>
    </source>
</evidence>
<dbReference type="Proteomes" id="UP000600449">
    <property type="component" value="Unassembled WGS sequence"/>
</dbReference>
<dbReference type="AlphaFoldDB" id="A0A917Q3S5"/>
<feature type="domain" description="Peptidase S9 prolyl oligopeptidase catalytic" evidence="5">
    <location>
        <begin position="480"/>
        <end position="693"/>
    </location>
</feature>
<dbReference type="InterPro" id="IPR001375">
    <property type="entry name" value="Peptidase_S9_cat"/>
</dbReference>
<dbReference type="GO" id="GO:0006508">
    <property type="term" value="P:proteolysis"/>
    <property type="evidence" value="ECO:0007669"/>
    <property type="project" value="UniProtKB-KW"/>
</dbReference>
<dbReference type="PANTHER" id="PTHR11757:SF19">
    <property type="entry name" value="PROLYL ENDOPEPTIDASE-LIKE"/>
    <property type="match status" value="1"/>
</dbReference>
<evidence type="ECO:0000256" key="3">
    <source>
        <dbReference type="ARBA" id="ARBA00022801"/>
    </source>
</evidence>
<dbReference type="PRINTS" id="PR00862">
    <property type="entry name" value="PROLIGOPTASE"/>
</dbReference>
<dbReference type="RefSeq" id="WP_188908480.1">
    <property type="nucleotide sequence ID" value="NZ_BMMF01000001.1"/>
</dbReference>
<evidence type="ECO:0000256" key="4">
    <source>
        <dbReference type="ARBA" id="ARBA00022825"/>
    </source>
</evidence>
<evidence type="ECO:0000259" key="5">
    <source>
        <dbReference type="Pfam" id="PF00326"/>
    </source>
</evidence>
<dbReference type="InterPro" id="IPR029058">
    <property type="entry name" value="AB_hydrolase_fold"/>
</dbReference>
<reference evidence="7 8" key="1">
    <citation type="journal article" date="2014" name="Int. J. Syst. Evol. Microbiol.">
        <title>Complete genome sequence of Corynebacterium casei LMG S-19264T (=DSM 44701T), isolated from a smear-ripened cheese.</title>
        <authorList>
            <consortium name="US DOE Joint Genome Institute (JGI-PGF)"/>
            <person name="Walter F."/>
            <person name="Albersmeier A."/>
            <person name="Kalinowski J."/>
            <person name="Ruckert C."/>
        </authorList>
    </citation>
    <scope>NUCLEOTIDE SEQUENCE [LARGE SCALE GENOMIC DNA]</scope>
    <source>
        <strain evidence="7 8">CGMCC 1.9161</strain>
    </source>
</reference>
<dbReference type="PANTHER" id="PTHR11757">
    <property type="entry name" value="PROTEASE FAMILY S9A OLIGOPEPTIDASE"/>
    <property type="match status" value="1"/>
</dbReference>
<dbReference type="Pfam" id="PF00326">
    <property type="entry name" value="Peptidase_S9"/>
    <property type="match status" value="1"/>
</dbReference>
<comment type="similarity">
    <text evidence="1">Belongs to the peptidase S9A family.</text>
</comment>
<dbReference type="InterPro" id="IPR051543">
    <property type="entry name" value="Serine_Peptidase_S9A"/>
</dbReference>
<proteinExistence type="inferred from homology"/>
<feature type="domain" description="Peptidase S9A N-terminal" evidence="6">
    <location>
        <begin position="12"/>
        <end position="420"/>
    </location>
</feature>
<gene>
    <name evidence="7" type="primary">ptrB</name>
    <name evidence="7" type="ORF">GCM10011322_01630</name>
</gene>
<dbReference type="SUPFAM" id="SSF50993">
    <property type="entry name" value="Peptidase/esterase 'gauge' domain"/>
    <property type="match status" value="1"/>
</dbReference>
<accession>A0A917Q3S5</accession>
<dbReference type="Pfam" id="PF02897">
    <property type="entry name" value="Peptidase_S9_N"/>
    <property type="match status" value="1"/>
</dbReference>
<organism evidence="7 8">
    <name type="scientific">Salinarimonas ramus</name>
    <dbReference type="NCBI Taxonomy" id="690164"/>
    <lineage>
        <taxon>Bacteria</taxon>
        <taxon>Pseudomonadati</taxon>
        <taxon>Pseudomonadota</taxon>
        <taxon>Alphaproteobacteria</taxon>
        <taxon>Hyphomicrobiales</taxon>
        <taxon>Salinarimonadaceae</taxon>
        <taxon>Salinarimonas</taxon>
    </lineage>
</organism>
<dbReference type="Gene3D" id="3.40.50.1820">
    <property type="entry name" value="alpha/beta hydrolase"/>
    <property type="match status" value="1"/>
</dbReference>
<protein>
    <submittedName>
        <fullName evidence="7">Peptidase S9</fullName>
    </submittedName>
</protein>
<keyword evidence="8" id="KW-1185">Reference proteome</keyword>
<dbReference type="InterPro" id="IPR023302">
    <property type="entry name" value="Pept_S9A_N"/>
</dbReference>
<sequence>MIRFETPARPTPAAPERPHVVSLHGREVRDPFAWIKAENWREVLDDPAALPADVRAYVEAENAYGEAVLAGTQALRETLVEEMRGRIKEDDSSVPEPDGPFAYYTRFREGGEHPLVCRQPRDGGEGTILLDGDALAEGHGYFAFGDIAHTRDHARLAWSCDTEGSESYVVRVRELATGEDLPDRLERVAGGLVWSADGRALYYVERDDNHRPARVRRHLLGTAQEDDLLVYSEGDPGWFVNLAETRSREYGVIALGDHETSEAWLLDLSDPEATPRLVAKREREVRYDVEQRGDALIILTNADGAEDFKLVTAPLSEPQRSNWRDLVPHRPGTMILDHAAFSRHLARLEREDARPRIVLLDLATGEEHAIRFDEEAYSLGMSGGAEYDTTRLRFVYSSLTTPSETYDYDMASRERTLRKRQEVPSGHDASAYVTRRLFATAPDGASVPISLLHRADTPIDGSAPALLYGYGSYGIAMPASFRANVLSLVDRGFVFAIAHIRGGTEKGWRWYTDGKREKKANTFKDFIACAETLCEARYTTRGRIVAHGGSAGGMLMGAVANMAPTLFAGIVAEVPFVDVLNTMLDAELPLTPPEWPEWGNPIESAEAFDQILAYSPYDNVAPQAYPAILAMGGLTDPRVTYWEPTKWVARLRATMTGGGPVVLHMNMGAGHGGASGRFKHLEEVALAYAFALASVESAR</sequence>
<dbReference type="SUPFAM" id="SSF53474">
    <property type="entry name" value="alpha/beta-Hydrolases"/>
    <property type="match status" value="1"/>
</dbReference>
<keyword evidence="2" id="KW-0645">Protease</keyword>
<evidence type="ECO:0000313" key="8">
    <source>
        <dbReference type="Proteomes" id="UP000600449"/>
    </source>
</evidence>
<dbReference type="GO" id="GO:0004252">
    <property type="term" value="F:serine-type endopeptidase activity"/>
    <property type="evidence" value="ECO:0007669"/>
    <property type="project" value="InterPro"/>
</dbReference>
<evidence type="ECO:0000256" key="2">
    <source>
        <dbReference type="ARBA" id="ARBA00022670"/>
    </source>
</evidence>
<dbReference type="EMBL" id="BMMF01000001">
    <property type="protein sequence ID" value="GGK18560.1"/>
    <property type="molecule type" value="Genomic_DNA"/>
</dbReference>
<comment type="caution">
    <text evidence="7">The sequence shown here is derived from an EMBL/GenBank/DDBJ whole genome shotgun (WGS) entry which is preliminary data.</text>
</comment>
<dbReference type="Gene3D" id="2.130.10.120">
    <property type="entry name" value="Prolyl oligopeptidase, N-terminal domain"/>
    <property type="match status" value="1"/>
</dbReference>